<dbReference type="PROSITE" id="PS51257">
    <property type="entry name" value="PROKAR_LIPOPROTEIN"/>
    <property type="match status" value="1"/>
</dbReference>
<dbReference type="Proteomes" id="UP001209885">
    <property type="component" value="Unassembled WGS sequence"/>
</dbReference>
<dbReference type="EMBL" id="JAPFQN010000010">
    <property type="protein sequence ID" value="MCX2745521.1"/>
    <property type="molecule type" value="Genomic_DNA"/>
</dbReference>
<evidence type="ECO:0000313" key="2">
    <source>
        <dbReference type="Proteomes" id="UP001209885"/>
    </source>
</evidence>
<keyword evidence="2" id="KW-1185">Reference proteome</keyword>
<gene>
    <name evidence="1" type="ORF">OO013_16695</name>
</gene>
<accession>A0ABT3RVG3</accession>
<organism evidence="1 2">
    <name type="scientific">Mangrovivirga halotolerans</name>
    <dbReference type="NCBI Taxonomy" id="2993936"/>
    <lineage>
        <taxon>Bacteria</taxon>
        <taxon>Pseudomonadati</taxon>
        <taxon>Bacteroidota</taxon>
        <taxon>Cytophagia</taxon>
        <taxon>Cytophagales</taxon>
        <taxon>Mangrovivirgaceae</taxon>
        <taxon>Mangrovivirga</taxon>
    </lineage>
</organism>
<reference evidence="1 2" key="1">
    <citation type="submission" date="2022-11" db="EMBL/GenBank/DDBJ databases">
        <title>The characterization of three novel Bacteroidetes species and genomic analysis of their roles in tidal elemental geochemical cycles.</title>
        <authorList>
            <person name="Ma K."/>
        </authorList>
    </citation>
    <scope>NUCLEOTIDE SEQUENCE [LARGE SCALE GENOMIC DNA]</scope>
    <source>
        <strain evidence="1 2">M17</strain>
    </source>
</reference>
<evidence type="ECO:0008006" key="3">
    <source>
        <dbReference type="Google" id="ProtNLM"/>
    </source>
</evidence>
<evidence type="ECO:0000313" key="1">
    <source>
        <dbReference type="EMBL" id="MCX2745521.1"/>
    </source>
</evidence>
<protein>
    <recommendedName>
        <fullName evidence="3">SnoaL-like domain-containing protein</fullName>
    </recommendedName>
</protein>
<comment type="caution">
    <text evidence="1">The sequence shown here is derived from an EMBL/GenBank/DDBJ whole genome shotgun (WGS) entry which is preliminary data.</text>
</comment>
<dbReference type="RefSeq" id="WP_266058114.1">
    <property type="nucleotide sequence ID" value="NZ_JAPFQN010000010.1"/>
</dbReference>
<sequence>MKNITTIFGMAIFVILIASCQSKEDQSEDNQSEMEVDSIQIQTGGMILGGKYGGKEFAIARGNEIDIMMDIIKSYNEMDAEKIWKYSADSVAVLSFDGTKTKLTKEDMTGYFSSLDSVTWVVDAMVPVEIVNEDVVKIIVLTREKAYMKNGDVMKIRLVEEFTFIDEVMAEVRQWTADLNEEIESTPSYGDPGGAMIFTGEYEGKEMVISSGNEMDQMMKIIDDFNDMDASSLWENSEDTVIMYAENGKVIKLTEDYMQGFFDSADSIDWAVSKIIPLEIKGTNVKKVIVDSHETMNLKEGDQSKIRLFEVFTFKDGKLVAVSQWTGEFEKDM</sequence>
<proteinExistence type="predicted"/>
<name>A0ABT3RVG3_9BACT</name>